<reference evidence="1" key="1">
    <citation type="journal article" date="2020" name="BMC Genomics">
        <title>Correction to: Identification and distribution of gene clusters required for synthesis of sphingolipid metabolism inhibitors in diverse species of the filamentous fungus Fusarium.</title>
        <authorList>
            <person name="Kim H.S."/>
            <person name="Lohmar J.M."/>
            <person name="Busman M."/>
            <person name="Brown D.W."/>
            <person name="Naumann T.A."/>
            <person name="Divon H.H."/>
            <person name="Lysoe E."/>
            <person name="Uhlig S."/>
            <person name="Proctor R.H."/>
        </authorList>
    </citation>
    <scope>NUCLEOTIDE SEQUENCE</scope>
    <source>
        <strain evidence="1">NRRL 20472</strain>
    </source>
</reference>
<evidence type="ECO:0000313" key="1">
    <source>
        <dbReference type="EMBL" id="KAF4958166.1"/>
    </source>
</evidence>
<keyword evidence="2" id="KW-1185">Reference proteome</keyword>
<dbReference type="OrthoDB" id="5106867at2759"/>
<sequence length="109" mass="11504">MTGTETSNAGGGFDLLRRATQAMMSSTGAGGGDDDGLAALKLSNFSDASSSQGPVPARAVVPWSTTTPPADGVHLTWKWSRFRRVYSCSPRPESHHWALLGSIWLTAAL</sequence>
<dbReference type="AlphaFoldDB" id="A0A8H4TI26"/>
<dbReference type="Proteomes" id="UP000622797">
    <property type="component" value="Unassembled WGS sequence"/>
</dbReference>
<evidence type="ECO:0000313" key="2">
    <source>
        <dbReference type="Proteomes" id="UP000622797"/>
    </source>
</evidence>
<dbReference type="EMBL" id="JABEXW010000701">
    <property type="protein sequence ID" value="KAF4958166.1"/>
    <property type="molecule type" value="Genomic_DNA"/>
</dbReference>
<protein>
    <submittedName>
        <fullName evidence="1">Uncharacterized protein</fullName>
    </submittedName>
</protein>
<proteinExistence type="predicted"/>
<reference evidence="1" key="2">
    <citation type="submission" date="2020-05" db="EMBL/GenBank/DDBJ databases">
        <authorList>
            <person name="Kim H.-S."/>
            <person name="Proctor R.H."/>
            <person name="Brown D.W."/>
        </authorList>
    </citation>
    <scope>NUCLEOTIDE SEQUENCE</scope>
    <source>
        <strain evidence="1">NRRL 20472</strain>
    </source>
</reference>
<comment type="caution">
    <text evidence="1">The sequence shown here is derived from an EMBL/GenBank/DDBJ whole genome shotgun (WGS) entry which is preliminary data.</text>
</comment>
<organism evidence="1 2">
    <name type="scientific">Fusarium sarcochroum</name>
    <dbReference type="NCBI Taxonomy" id="1208366"/>
    <lineage>
        <taxon>Eukaryota</taxon>
        <taxon>Fungi</taxon>
        <taxon>Dikarya</taxon>
        <taxon>Ascomycota</taxon>
        <taxon>Pezizomycotina</taxon>
        <taxon>Sordariomycetes</taxon>
        <taxon>Hypocreomycetidae</taxon>
        <taxon>Hypocreales</taxon>
        <taxon>Nectriaceae</taxon>
        <taxon>Fusarium</taxon>
        <taxon>Fusarium lateritium species complex</taxon>
    </lineage>
</organism>
<accession>A0A8H4TI26</accession>
<name>A0A8H4TI26_9HYPO</name>
<gene>
    <name evidence="1" type="ORF">FSARC_11050</name>
</gene>